<evidence type="ECO:0000313" key="2">
    <source>
        <dbReference type="Proteomes" id="UP000007488"/>
    </source>
</evidence>
<dbReference type="HOGENOM" id="CLU_1748746_0_0_9"/>
<proteinExistence type="predicted"/>
<dbReference type="OrthoDB" id="227636at2"/>
<dbReference type="STRING" id="645991.Sgly_1060"/>
<gene>
    <name evidence="1" type="ordered locus">Sgly_1060</name>
</gene>
<protein>
    <submittedName>
        <fullName evidence="1">Uncharacterized protein</fullName>
    </submittedName>
</protein>
<reference evidence="1 2" key="1">
    <citation type="journal article" date="2011" name="Stand. Genomic Sci.">
        <title>Complete genome sequence of Syntrophobotulus glycolicus type strain (FlGlyR).</title>
        <authorList>
            <person name="Han C."/>
            <person name="Mwirichia R."/>
            <person name="Chertkov O."/>
            <person name="Held B."/>
            <person name="Lapidus A."/>
            <person name="Nolan M."/>
            <person name="Lucas S."/>
            <person name="Hammon N."/>
            <person name="Deshpande S."/>
            <person name="Cheng J.F."/>
            <person name="Tapia R."/>
            <person name="Goodwin L."/>
            <person name="Pitluck S."/>
            <person name="Huntemann M."/>
            <person name="Liolios K."/>
            <person name="Ivanova N."/>
            <person name="Pagani I."/>
            <person name="Mavromatis K."/>
            <person name="Ovchinikova G."/>
            <person name="Pati A."/>
            <person name="Chen A."/>
            <person name="Palaniappan K."/>
            <person name="Land M."/>
            <person name="Hauser L."/>
            <person name="Brambilla E.M."/>
            <person name="Rohde M."/>
            <person name="Spring S."/>
            <person name="Sikorski J."/>
            <person name="Goker M."/>
            <person name="Woyke T."/>
            <person name="Bristow J."/>
            <person name="Eisen J.A."/>
            <person name="Markowitz V."/>
            <person name="Hugenholtz P."/>
            <person name="Kyrpides N.C."/>
            <person name="Klenk H.P."/>
            <person name="Detter J.C."/>
        </authorList>
    </citation>
    <scope>NUCLEOTIDE SEQUENCE [LARGE SCALE GENOMIC DNA]</scope>
    <source>
        <strain evidence="2">DSM 8271 / FlGlyR</strain>
    </source>
</reference>
<dbReference type="EMBL" id="CP002547">
    <property type="protein sequence ID" value="ADY55388.1"/>
    <property type="molecule type" value="Genomic_DNA"/>
</dbReference>
<dbReference type="AlphaFoldDB" id="F0STU8"/>
<dbReference type="Proteomes" id="UP000007488">
    <property type="component" value="Chromosome"/>
</dbReference>
<keyword evidence="2" id="KW-1185">Reference proteome</keyword>
<name>F0STU8_SYNGF</name>
<accession>F0STU8</accession>
<reference evidence="2" key="2">
    <citation type="submission" date="2011-02" db="EMBL/GenBank/DDBJ databases">
        <title>The complete genome of Syntrophobotulus glycolicus DSM 8271.</title>
        <authorList>
            <person name="Lucas S."/>
            <person name="Copeland A."/>
            <person name="Lapidus A."/>
            <person name="Bruce D."/>
            <person name="Goodwin L."/>
            <person name="Pitluck S."/>
            <person name="Kyrpides N."/>
            <person name="Mavromatis K."/>
            <person name="Pagani I."/>
            <person name="Ivanova N."/>
            <person name="Mikhailova N."/>
            <person name="Chertkov O."/>
            <person name="Held B."/>
            <person name="Detter J.C."/>
            <person name="Tapia R."/>
            <person name="Han C."/>
            <person name="Land M."/>
            <person name="Hauser L."/>
            <person name="Markowitz V."/>
            <person name="Cheng J.-F."/>
            <person name="Hugenholtz P."/>
            <person name="Woyke T."/>
            <person name="Wu D."/>
            <person name="Spring S."/>
            <person name="Schroeder M."/>
            <person name="Brambilla E."/>
            <person name="Klenk H.-P."/>
            <person name="Eisen J.A."/>
        </authorList>
    </citation>
    <scope>NUCLEOTIDE SEQUENCE [LARGE SCALE GENOMIC DNA]</scope>
    <source>
        <strain evidence="2">DSM 8271 / FlGlyR</strain>
    </source>
</reference>
<sequence length="149" mass="17630">MFIITNSISCSYVLVDFPGNKTRYLQDFYYKYRDLDEKYLRKCIDYCLEDIAMLPDVPKCYRKEEIEPIQALISVYGKKKRRRSLKPLSRSTAVFPIAYRLAVIYKKRKKLTEAMTICDRVIAYYDSVGMCGSASEFTKRCKKLEEKFM</sequence>
<organism evidence="1 2">
    <name type="scientific">Syntrophobotulus glycolicus (strain DSM 8271 / FlGlyR)</name>
    <dbReference type="NCBI Taxonomy" id="645991"/>
    <lineage>
        <taxon>Bacteria</taxon>
        <taxon>Bacillati</taxon>
        <taxon>Bacillota</taxon>
        <taxon>Clostridia</taxon>
        <taxon>Eubacteriales</taxon>
        <taxon>Desulfitobacteriaceae</taxon>
        <taxon>Syntrophobotulus</taxon>
    </lineage>
</organism>
<dbReference type="RefSeq" id="WP_013624258.1">
    <property type="nucleotide sequence ID" value="NC_015172.1"/>
</dbReference>
<evidence type="ECO:0000313" key="1">
    <source>
        <dbReference type="EMBL" id="ADY55388.1"/>
    </source>
</evidence>
<dbReference type="KEGG" id="sgy:Sgly_1060"/>